<feature type="compositionally biased region" description="Polar residues" evidence="8">
    <location>
        <begin position="431"/>
        <end position="445"/>
    </location>
</feature>
<dbReference type="PROSITE" id="PS51391">
    <property type="entry name" value="CID"/>
    <property type="match status" value="1"/>
</dbReference>
<dbReference type="SUPFAM" id="SSF48464">
    <property type="entry name" value="ENTH/VHS domain"/>
    <property type="match status" value="1"/>
</dbReference>
<dbReference type="PANTHER" id="PTHR14089">
    <property type="entry name" value="PRE-MRNA-SPLICING FACTOR RBM22"/>
    <property type="match status" value="1"/>
</dbReference>
<dbReference type="Pfam" id="PF21380">
    <property type="entry name" value="Nrd1-Seb1_dom2"/>
    <property type="match status" value="1"/>
</dbReference>
<keyword evidence="6" id="KW-0539">Nucleus</keyword>
<evidence type="ECO:0000313" key="12">
    <source>
        <dbReference type="Proteomes" id="UP000006753"/>
    </source>
</evidence>
<dbReference type="GO" id="GO:0017070">
    <property type="term" value="F:U6 snRNA binding"/>
    <property type="evidence" value="ECO:0007669"/>
    <property type="project" value="TreeGrafter"/>
</dbReference>
<dbReference type="Pfam" id="PF00076">
    <property type="entry name" value="RRM_1"/>
    <property type="match status" value="1"/>
</dbReference>
<evidence type="ECO:0000256" key="2">
    <source>
        <dbReference type="ARBA" id="ARBA00022553"/>
    </source>
</evidence>
<protein>
    <submittedName>
        <fullName evidence="11">RNA-binding protein</fullName>
    </submittedName>
</protein>
<dbReference type="InterPro" id="IPR006569">
    <property type="entry name" value="CID_dom"/>
</dbReference>
<dbReference type="FunCoup" id="K1XUC5">
    <property type="interactions" value="211"/>
</dbReference>
<evidence type="ECO:0000256" key="1">
    <source>
        <dbReference type="ARBA" id="ARBA00004123"/>
    </source>
</evidence>
<evidence type="ECO:0000256" key="5">
    <source>
        <dbReference type="ARBA" id="ARBA00023187"/>
    </source>
</evidence>
<dbReference type="GO" id="GO:0010629">
    <property type="term" value="P:negative regulation of gene expression"/>
    <property type="evidence" value="ECO:0007669"/>
    <property type="project" value="UniProtKB-ARBA"/>
</dbReference>
<sequence length="860" mass="93772">MSSAVADLDAGLQAMLSLKPPGVSGSRIQSITTLCTANVQSESVLIQKLFTHFKKAPATHKLGVLYVVDSVTRKWTEQAKSAGQPIDSSAQDGTFAAGVHRVKELLPVLMNDIAISAPDDQKDKIRKLLDIWEKGMTFPVQMLDSFKEKLNAQNTSTTPPGSPPPDLQKTFFDQPAPNSTSAAPARNTSSILEALANMARQSAAAPTPPANPYQQPMAVDSSYNVSYGQNNTAQQIPALNPLPLPLPLPVNVPVQAATQGSSNSVPNYLNNNPYPAPPPVAPAVDPALQQQLLLIKTLADQGMQAEQIAGILAAMGLSAGGFPPAPSPFAAQNPNAMAQNSWAANQSRDRDGFDEAVRSPPGGRFGRSRSRSPKPEWNARDSPATRRYEEQNSEYERGFPDRNRGNDDRGRGGRGGRGNDYRQRSPLRRAQSPTSLRTNNGSQKWISHDSSIKPGHIKVLSRTLFVGGVTASDHELRALFSQHGQVQTCIVNKDKRHAFVKMVSRQDAVAAKEAMEKSRSPESQLRTRWGVGFGPRDCSDYQTGVSIIPINALTDADRKWMLTAEYGGTGGKPMETGMVVEEPDIEIGQGVSSKAMSRRMQTDQAGNNGPKSTRKHPEDKDEHPRFRRGGGHRRDEGRKESKVSGPPAMPPIPPFGMAGFPFSMPNGMPMLPPGFPAFPGFPGAQEQTPQQPPPPGNRFFHPTDSTILIRETRFAEDEARSSESMESFKRTFSSISTPPDFSFIDRISFSSAPTDMHGDGVLAFTIPTHMGTSTGDLGTWDLIRTAKRHPTWESSSAYTLLFFSNSKRLFYKKGEVHYYRTTKLRKGTPSNFRGLFSQTRIKPACMNSSLICLGVIDTKN</sequence>
<evidence type="ECO:0000256" key="6">
    <source>
        <dbReference type="ARBA" id="ARBA00023242"/>
    </source>
</evidence>
<feature type="compositionally biased region" description="Basic and acidic residues" evidence="8">
    <location>
        <begin position="632"/>
        <end position="642"/>
    </location>
</feature>
<dbReference type="EMBL" id="JH921439">
    <property type="protein sequence ID" value="EKD16269.1"/>
    <property type="molecule type" value="Genomic_DNA"/>
</dbReference>
<dbReference type="GO" id="GO:0071006">
    <property type="term" value="C:U2-type catalytic step 1 spliceosome"/>
    <property type="evidence" value="ECO:0007669"/>
    <property type="project" value="TreeGrafter"/>
</dbReference>
<proteinExistence type="predicted"/>
<accession>K1XUC5</accession>
<dbReference type="SUPFAM" id="SSF54928">
    <property type="entry name" value="RNA-binding domain, RBD"/>
    <property type="match status" value="1"/>
</dbReference>
<dbReference type="InterPro" id="IPR048892">
    <property type="entry name" value="Nrd1_Seb1_dom2"/>
</dbReference>
<dbReference type="GO" id="GO:0031124">
    <property type="term" value="P:mRNA 3'-end processing"/>
    <property type="evidence" value="ECO:0007669"/>
    <property type="project" value="UniProtKB-ARBA"/>
</dbReference>
<evidence type="ECO:0000313" key="11">
    <source>
        <dbReference type="EMBL" id="EKD16269.1"/>
    </source>
</evidence>
<dbReference type="Proteomes" id="UP000006753">
    <property type="component" value="Unassembled WGS sequence"/>
</dbReference>
<feature type="compositionally biased region" description="Polar residues" evidence="8">
    <location>
        <begin position="602"/>
        <end position="611"/>
    </location>
</feature>
<dbReference type="InterPro" id="IPR000504">
    <property type="entry name" value="RRM_dom"/>
</dbReference>
<keyword evidence="2" id="KW-0597">Phosphoprotein</keyword>
<keyword evidence="12" id="KW-1185">Reference proteome</keyword>
<gene>
    <name evidence="11" type="ORF">MBM_05563</name>
</gene>
<evidence type="ECO:0000256" key="3">
    <source>
        <dbReference type="ARBA" id="ARBA00022728"/>
    </source>
</evidence>
<dbReference type="KEGG" id="mbe:MBM_05563"/>
<feature type="domain" description="CID" evidence="10">
    <location>
        <begin position="1"/>
        <end position="154"/>
    </location>
</feature>
<dbReference type="GO" id="GO:0008380">
    <property type="term" value="P:RNA splicing"/>
    <property type="evidence" value="ECO:0007669"/>
    <property type="project" value="UniProtKB-KW"/>
</dbReference>
<keyword evidence="3" id="KW-0747">Spliceosome</keyword>
<dbReference type="GO" id="GO:0000974">
    <property type="term" value="C:Prp19 complex"/>
    <property type="evidence" value="ECO:0007669"/>
    <property type="project" value="TreeGrafter"/>
</dbReference>
<feature type="compositionally biased region" description="Basic and acidic residues" evidence="8">
    <location>
        <begin position="615"/>
        <end position="624"/>
    </location>
</feature>
<dbReference type="OMA" id="GIVQTCI"/>
<dbReference type="Pfam" id="PF04818">
    <property type="entry name" value="CID"/>
    <property type="match status" value="1"/>
</dbReference>
<dbReference type="CDD" id="cd16984">
    <property type="entry name" value="CID_Nrd1_like"/>
    <property type="match status" value="1"/>
</dbReference>
<feature type="region of interest" description="Disordered" evidence="8">
    <location>
        <begin position="151"/>
        <end position="185"/>
    </location>
</feature>
<evidence type="ECO:0000256" key="8">
    <source>
        <dbReference type="SAM" id="MobiDB-lite"/>
    </source>
</evidence>
<dbReference type="OrthoDB" id="79367at2759"/>
<feature type="compositionally biased region" description="Basic and acidic residues" evidence="8">
    <location>
        <begin position="373"/>
        <end position="423"/>
    </location>
</feature>
<dbReference type="GO" id="GO:0006369">
    <property type="term" value="P:termination of RNA polymerase II transcription"/>
    <property type="evidence" value="ECO:0007669"/>
    <property type="project" value="UniProtKB-ARBA"/>
</dbReference>
<feature type="compositionally biased region" description="Polar residues" evidence="8">
    <location>
        <begin position="176"/>
        <end position="185"/>
    </location>
</feature>
<feature type="region of interest" description="Disordered" evidence="8">
    <location>
        <begin position="338"/>
        <end position="449"/>
    </location>
</feature>
<dbReference type="Gene3D" id="3.30.70.330">
    <property type="match status" value="1"/>
</dbReference>
<dbReference type="AlphaFoldDB" id="K1XUC5"/>
<evidence type="ECO:0000259" key="9">
    <source>
        <dbReference type="PROSITE" id="PS50102"/>
    </source>
</evidence>
<dbReference type="InterPro" id="IPR008942">
    <property type="entry name" value="ENTH_VHS"/>
</dbReference>
<dbReference type="STRING" id="1072389.K1XUC5"/>
<reference evidence="11 12" key="1">
    <citation type="journal article" date="2012" name="BMC Genomics">
        <title>Sequencing the genome of Marssonina brunnea reveals fungus-poplar co-evolution.</title>
        <authorList>
            <person name="Zhu S."/>
            <person name="Cao Y.-Z."/>
            <person name="Jiang C."/>
            <person name="Tan B.-Y."/>
            <person name="Wang Z."/>
            <person name="Feng S."/>
            <person name="Zhang L."/>
            <person name="Su X.-H."/>
            <person name="Brejova B."/>
            <person name="Vinar T."/>
            <person name="Xu M."/>
            <person name="Wang M.-X."/>
            <person name="Zhang S.-G."/>
            <person name="Huang M.-R."/>
            <person name="Wu R."/>
            <person name="Zhou Y."/>
        </authorList>
    </citation>
    <scope>NUCLEOTIDE SEQUENCE [LARGE SCALE GENOMIC DNA]</scope>
    <source>
        <strain evidence="11 12">MB_m1</strain>
    </source>
</reference>
<name>K1XUC5_MARBU</name>
<dbReference type="GO" id="GO:0036002">
    <property type="term" value="F:pre-mRNA binding"/>
    <property type="evidence" value="ECO:0007669"/>
    <property type="project" value="TreeGrafter"/>
</dbReference>
<dbReference type="GeneID" id="18761498"/>
<dbReference type="SMART" id="SM00360">
    <property type="entry name" value="RRM"/>
    <property type="match status" value="1"/>
</dbReference>
<dbReference type="FunFam" id="1.25.40.90:FF:000026">
    <property type="entry name" value="RNA binding protein Nrd1"/>
    <property type="match status" value="1"/>
</dbReference>
<dbReference type="Gene3D" id="1.25.40.90">
    <property type="match status" value="1"/>
</dbReference>
<dbReference type="FunFam" id="3.30.70.330:FF:000397">
    <property type="entry name" value="RNA binding protein Nrd1"/>
    <property type="match status" value="1"/>
</dbReference>
<feature type="region of interest" description="Disordered" evidence="8">
    <location>
        <begin position="589"/>
        <end position="654"/>
    </location>
</feature>
<organism evidence="11 12">
    <name type="scientific">Marssonina brunnea f. sp. multigermtubi (strain MB_m1)</name>
    <name type="common">Marssonina leaf spot fungus</name>
    <dbReference type="NCBI Taxonomy" id="1072389"/>
    <lineage>
        <taxon>Eukaryota</taxon>
        <taxon>Fungi</taxon>
        <taxon>Dikarya</taxon>
        <taxon>Ascomycota</taxon>
        <taxon>Pezizomycotina</taxon>
        <taxon>Leotiomycetes</taxon>
        <taxon>Helotiales</taxon>
        <taxon>Drepanopezizaceae</taxon>
        <taxon>Drepanopeziza</taxon>
    </lineage>
</organism>
<dbReference type="InParanoid" id="K1XUC5"/>
<dbReference type="HOGENOM" id="CLU_016577_0_0_1"/>
<dbReference type="GO" id="GO:0031126">
    <property type="term" value="P:sno(s)RNA 3'-end processing"/>
    <property type="evidence" value="ECO:0007669"/>
    <property type="project" value="UniProtKB-ARBA"/>
</dbReference>
<dbReference type="GO" id="GO:0071007">
    <property type="term" value="C:U2-type catalytic step 2 spliceosome"/>
    <property type="evidence" value="ECO:0007669"/>
    <property type="project" value="TreeGrafter"/>
</dbReference>
<dbReference type="InterPro" id="IPR035979">
    <property type="entry name" value="RBD_domain_sf"/>
</dbReference>
<dbReference type="SMART" id="SM00582">
    <property type="entry name" value="RPR"/>
    <property type="match status" value="1"/>
</dbReference>
<comment type="subcellular location">
    <subcellularLocation>
        <location evidence="1">Nucleus</location>
    </subcellularLocation>
</comment>
<dbReference type="PANTHER" id="PTHR14089:SF2">
    <property type="entry name" value="PRE-MRNA-SPLICING FACTOR CWC2"/>
    <property type="match status" value="1"/>
</dbReference>
<keyword evidence="3" id="KW-0507">mRNA processing</keyword>
<evidence type="ECO:0000256" key="4">
    <source>
        <dbReference type="ARBA" id="ARBA00022884"/>
    </source>
</evidence>
<evidence type="ECO:0000259" key="10">
    <source>
        <dbReference type="PROSITE" id="PS51391"/>
    </source>
</evidence>
<dbReference type="InterPro" id="IPR012677">
    <property type="entry name" value="Nucleotide-bd_a/b_plait_sf"/>
</dbReference>
<dbReference type="PROSITE" id="PS50102">
    <property type="entry name" value="RRM"/>
    <property type="match status" value="1"/>
</dbReference>
<keyword evidence="4 7" id="KW-0694">RNA-binding</keyword>
<feature type="compositionally biased region" description="Basic and acidic residues" evidence="8">
    <location>
        <begin position="347"/>
        <end position="357"/>
    </location>
</feature>
<evidence type="ECO:0000256" key="7">
    <source>
        <dbReference type="PROSITE-ProRule" id="PRU00176"/>
    </source>
</evidence>
<dbReference type="eggNOG" id="KOG0132">
    <property type="taxonomic scope" value="Eukaryota"/>
</dbReference>
<dbReference type="InterPro" id="IPR039171">
    <property type="entry name" value="Cwc2/Slt11"/>
</dbReference>
<feature type="domain" description="RRM" evidence="9">
    <location>
        <begin position="462"/>
        <end position="532"/>
    </location>
</feature>
<keyword evidence="5" id="KW-0508">mRNA splicing</keyword>